<dbReference type="Proteomes" id="UP000022910">
    <property type="component" value="Unassembled WGS sequence"/>
</dbReference>
<dbReference type="AlphaFoldDB" id="A0A015KSY8"/>
<evidence type="ECO:0008006" key="3">
    <source>
        <dbReference type="Google" id="ProtNLM"/>
    </source>
</evidence>
<dbReference type="EMBL" id="JEMT01024218">
    <property type="protein sequence ID" value="EXX63006.1"/>
    <property type="molecule type" value="Genomic_DNA"/>
</dbReference>
<accession>A0A015KSY8</accession>
<keyword evidence="2" id="KW-1185">Reference proteome</keyword>
<evidence type="ECO:0000313" key="2">
    <source>
        <dbReference type="Proteomes" id="UP000022910"/>
    </source>
</evidence>
<dbReference type="HOGENOM" id="CLU_048931_0_0_1"/>
<evidence type="ECO:0000313" key="1">
    <source>
        <dbReference type="EMBL" id="EXX63006.1"/>
    </source>
</evidence>
<gene>
    <name evidence="1" type="ORF">RirG_156440</name>
</gene>
<sequence length="452" mass="53308">MYNGGGSQQDVSKIVGRYTDDVKNASIVINSYLRRGEFIVFDLTRPEDDPLAIRLRFDTPLNLQKEIEARQKQRQAERPVIYINPQKARELDQIIAKQTPTINIDPQKAHNLDRHFALQKLYYRPEGLYQNVKGLWDTCKKAGYSFPFIDVKKWLENQTMYQIFRPSPKHIPYASYSKITKPNTVHQCDLIEIPYDEDVDTNLLDDGPIYYYSSEEVAEAFKSIYDNPDKPFNWPRKIQCDKGTEFMGYVTLLMDEHGVEIQRIIACFRHISFAMIDHYAGLFEYRVFKNQYLIEFLLPTGKHCRECERFARKIVDNMNDSPTRLIEMSPNDITKLEQIYSKLSVKYNRPIGVDEPQLPKGTTIRFLLAPEEWKNDPFEQRRITNPIWSPSMHKIQRIVVGRNPPMLVLYYLDDLGPQRPFVREQLMHIKEEHMLPFRWVLGDNQMRIRCSL</sequence>
<reference evidence="1 2" key="1">
    <citation type="submission" date="2014-02" db="EMBL/GenBank/DDBJ databases">
        <title>Single nucleus genome sequencing reveals high similarity among nuclei of an endomycorrhizal fungus.</title>
        <authorList>
            <person name="Lin K."/>
            <person name="Geurts R."/>
            <person name="Zhang Z."/>
            <person name="Limpens E."/>
            <person name="Saunders D.G."/>
            <person name="Mu D."/>
            <person name="Pang E."/>
            <person name="Cao H."/>
            <person name="Cha H."/>
            <person name="Lin T."/>
            <person name="Zhou Q."/>
            <person name="Shang Y."/>
            <person name="Li Y."/>
            <person name="Ivanov S."/>
            <person name="Sharma T."/>
            <person name="Velzen R.V."/>
            <person name="Ruijter N.D."/>
            <person name="Aanen D.K."/>
            <person name="Win J."/>
            <person name="Kamoun S."/>
            <person name="Bisseling T."/>
            <person name="Huang S."/>
        </authorList>
    </citation>
    <scope>NUCLEOTIDE SEQUENCE [LARGE SCALE GENOMIC DNA]</scope>
    <source>
        <strain evidence="2">DAOM197198w</strain>
    </source>
</reference>
<comment type="caution">
    <text evidence="1">The sequence shown here is derived from an EMBL/GenBank/DDBJ whole genome shotgun (WGS) entry which is preliminary data.</text>
</comment>
<proteinExistence type="predicted"/>
<organism evidence="1 2">
    <name type="scientific">Rhizophagus irregularis (strain DAOM 197198w)</name>
    <name type="common">Glomus intraradices</name>
    <dbReference type="NCBI Taxonomy" id="1432141"/>
    <lineage>
        <taxon>Eukaryota</taxon>
        <taxon>Fungi</taxon>
        <taxon>Fungi incertae sedis</taxon>
        <taxon>Mucoromycota</taxon>
        <taxon>Glomeromycotina</taxon>
        <taxon>Glomeromycetes</taxon>
        <taxon>Glomerales</taxon>
        <taxon>Glomeraceae</taxon>
        <taxon>Rhizophagus</taxon>
    </lineage>
</organism>
<name>A0A015KSY8_RHIIW</name>
<protein>
    <recommendedName>
        <fullName evidence="3">Integrase catalytic domain-containing protein</fullName>
    </recommendedName>
</protein>